<reference evidence="2" key="2">
    <citation type="submission" date="2021-01" db="EMBL/GenBank/DDBJ databases">
        <authorList>
            <person name="Schikora-Tamarit M.A."/>
        </authorList>
    </citation>
    <scope>NUCLEOTIDE SEQUENCE</scope>
    <source>
        <strain evidence="2">CBS6341</strain>
    </source>
</reference>
<keyword evidence="3" id="KW-1185">Reference proteome</keyword>
<dbReference type="GO" id="GO:0019005">
    <property type="term" value="C:SCF ubiquitin ligase complex"/>
    <property type="evidence" value="ECO:0007669"/>
    <property type="project" value="TreeGrafter"/>
</dbReference>
<dbReference type="Proteomes" id="UP000769528">
    <property type="component" value="Unassembled WGS sequence"/>
</dbReference>
<reference evidence="2" key="1">
    <citation type="journal article" date="2021" name="Open Biol.">
        <title>Shared evolutionary footprints suggest mitochondrial oxidative damage underlies multiple complex I losses in fungi.</title>
        <authorList>
            <person name="Schikora-Tamarit M.A."/>
            <person name="Marcet-Houben M."/>
            <person name="Nosek J."/>
            <person name="Gabaldon T."/>
        </authorList>
    </citation>
    <scope>NUCLEOTIDE SEQUENCE</scope>
    <source>
        <strain evidence="2">CBS6341</strain>
    </source>
</reference>
<dbReference type="InterPro" id="IPR015943">
    <property type="entry name" value="WD40/YVTN_repeat-like_dom_sf"/>
</dbReference>
<dbReference type="InterPro" id="IPR052301">
    <property type="entry name" value="SCF_F-box/WD-repeat"/>
</dbReference>
<gene>
    <name evidence="2" type="ORF">WICMUC_004664</name>
</gene>
<dbReference type="PROSITE" id="PS50181">
    <property type="entry name" value="FBOX"/>
    <property type="match status" value="1"/>
</dbReference>
<name>A0A9P8PHH6_9ASCO</name>
<dbReference type="SUPFAM" id="SSF81383">
    <property type="entry name" value="F-box domain"/>
    <property type="match status" value="1"/>
</dbReference>
<evidence type="ECO:0000313" key="3">
    <source>
        <dbReference type="Proteomes" id="UP000769528"/>
    </source>
</evidence>
<dbReference type="SUPFAM" id="SSF50998">
    <property type="entry name" value="Quinoprotein alcohol dehydrogenase-like"/>
    <property type="match status" value="1"/>
</dbReference>
<sequence>MRSKLEKRLSFLSLPVEIKIEVLSYLDVSDLFNIAETCQNLNDIINDEELWKNLFMKTFHSNRFSSVSNSYKFSVELFERNKVIHQWKRGTGIHRLIQTNIFTIQDLNFQHPKLFIFSDQGYISIVGVDKGKIETQIPVTTPTGCSSYSFTPSAALFGRFDGRIFAKLLASKTYVSSVIEFNNQHSSSVISIFNDDLYCYSGDETGYIIVWDLKTGNSIKEIKLSSSPIIKIKGLNRVIVAIDALSNFYFIDLNEISDRDNDDNKNSIRTFKIGRTFEFFEVDFAGNLLILGNAKEMVVYSFDRASFGRFSSYKVEEADEIYRLTIEDKSNTKKRDLNVAGYDGCNLVLVLKSGTVIVFNIRENKVRSKNNNLQPLCEFFPTFDNLQIPNGIPPISSVSINSTVVLLGSYNGYAAVYDALNGGLIKLVSTRIPKRYLQLNEPPYLFPVQYVKLGDKNQPYGILVVNETVQYFQFGELKTFKNNQQKKKKNLVGVSGDRKNKLLKKIKDDIDELEYEKNTNYKNEKLLDKYNGSELTDQEQIELAMVLNNSLHDHQSYINNEIESFPDDNNVDDDLARALELSILDHEDSSTFQRDETIDSNSVDDNNEIEDDYAKQIQEALKRSLYE</sequence>
<dbReference type="InterPro" id="IPR011047">
    <property type="entry name" value="Quinoprotein_ADH-like_sf"/>
</dbReference>
<dbReference type="CDD" id="cd22087">
    <property type="entry name" value="F-box_FBXO7"/>
    <property type="match status" value="1"/>
</dbReference>
<dbReference type="InterPro" id="IPR036047">
    <property type="entry name" value="F-box-like_dom_sf"/>
</dbReference>
<accession>A0A9P8PHH6</accession>
<dbReference type="AlphaFoldDB" id="A0A9P8PHH6"/>
<dbReference type="Pfam" id="PF12937">
    <property type="entry name" value="F-box-like"/>
    <property type="match status" value="1"/>
</dbReference>
<dbReference type="Gene3D" id="1.20.1280.50">
    <property type="match status" value="1"/>
</dbReference>
<protein>
    <recommendedName>
        <fullName evidence="1">F-box domain-containing protein</fullName>
    </recommendedName>
</protein>
<evidence type="ECO:0000259" key="1">
    <source>
        <dbReference type="PROSITE" id="PS50181"/>
    </source>
</evidence>
<feature type="domain" description="F-box" evidence="1">
    <location>
        <begin position="8"/>
        <end position="54"/>
    </location>
</feature>
<dbReference type="Gene3D" id="2.130.10.10">
    <property type="entry name" value="YVTN repeat-like/Quinoprotein amine dehydrogenase"/>
    <property type="match status" value="1"/>
</dbReference>
<dbReference type="InterPro" id="IPR001810">
    <property type="entry name" value="F-box_dom"/>
</dbReference>
<dbReference type="GO" id="GO:0031146">
    <property type="term" value="P:SCF-dependent proteasomal ubiquitin-dependent protein catabolic process"/>
    <property type="evidence" value="ECO:0007669"/>
    <property type="project" value="TreeGrafter"/>
</dbReference>
<dbReference type="EMBL" id="JAEUBF010001281">
    <property type="protein sequence ID" value="KAH3671367.1"/>
    <property type="molecule type" value="Genomic_DNA"/>
</dbReference>
<dbReference type="PANTHER" id="PTHR14381">
    <property type="entry name" value="DACTYLIN"/>
    <property type="match status" value="1"/>
</dbReference>
<dbReference type="SMART" id="SM00256">
    <property type="entry name" value="FBOX"/>
    <property type="match status" value="1"/>
</dbReference>
<comment type="caution">
    <text evidence="2">The sequence shown here is derived from an EMBL/GenBank/DDBJ whole genome shotgun (WGS) entry which is preliminary data.</text>
</comment>
<proteinExistence type="predicted"/>
<evidence type="ECO:0000313" key="2">
    <source>
        <dbReference type="EMBL" id="KAH3671367.1"/>
    </source>
</evidence>
<dbReference type="PANTHER" id="PTHR14381:SF1">
    <property type="entry name" value="F-BOX_WD REPEAT-CONTAINING PROTEIN 4"/>
    <property type="match status" value="1"/>
</dbReference>
<dbReference type="OrthoDB" id="2095648at2759"/>
<organism evidence="2 3">
    <name type="scientific">Wickerhamomyces mucosus</name>
    <dbReference type="NCBI Taxonomy" id="1378264"/>
    <lineage>
        <taxon>Eukaryota</taxon>
        <taxon>Fungi</taxon>
        <taxon>Dikarya</taxon>
        <taxon>Ascomycota</taxon>
        <taxon>Saccharomycotina</taxon>
        <taxon>Saccharomycetes</taxon>
        <taxon>Phaffomycetales</taxon>
        <taxon>Wickerhamomycetaceae</taxon>
        <taxon>Wickerhamomyces</taxon>
    </lineage>
</organism>